<feature type="transmembrane region" description="Helical" evidence="10">
    <location>
        <begin position="116"/>
        <end position="137"/>
    </location>
</feature>
<evidence type="ECO:0000256" key="1">
    <source>
        <dbReference type="ARBA" id="ARBA00000085"/>
    </source>
</evidence>
<dbReference type="InterPro" id="IPR005467">
    <property type="entry name" value="His_kinase_dom"/>
</dbReference>
<dbReference type="CDD" id="cd00130">
    <property type="entry name" value="PAS"/>
    <property type="match status" value="1"/>
</dbReference>
<dbReference type="PROSITE" id="PS50112">
    <property type="entry name" value="PAS"/>
    <property type="match status" value="1"/>
</dbReference>
<feature type="transmembrane region" description="Helical" evidence="10">
    <location>
        <begin position="149"/>
        <end position="171"/>
    </location>
</feature>
<evidence type="ECO:0000256" key="9">
    <source>
        <dbReference type="ARBA" id="ARBA00023136"/>
    </source>
</evidence>
<keyword evidence="10" id="KW-0812">Transmembrane</keyword>
<dbReference type="AlphaFoldDB" id="A0A7W7HVD9"/>
<dbReference type="InterPro" id="IPR036097">
    <property type="entry name" value="HisK_dim/P_sf"/>
</dbReference>
<dbReference type="SUPFAM" id="SSF55781">
    <property type="entry name" value="GAF domain-like"/>
    <property type="match status" value="1"/>
</dbReference>
<dbReference type="PANTHER" id="PTHR43711">
    <property type="entry name" value="TWO-COMPONENT HISTIDINE KINASE"/>
    <property type="match status" value="1"/>
</dbReference>
<evidence type="ECO:0000256" key="10">
    <source>
        <dbReference type="SAM" id="Phobius"/>
    </source>
</evidence>
<dbReference type="FunFam" id="3.30.565.10:FF:000006">
    <property type="entry name" value="Sensor histidine kinase WalK"/>
    <property type="match status" value="1"/>
</dbReference>
<dbReference type="PANTHER" id="PTHR43711:SF1">
    <property type="entry name" value="HISTIDINE KINASE 1"/>
    <property type="match status" value="1"/>
</dbReference>
<dbReference type="GO" id="GO:0006355">
    <property type="term" value="P:regulation of DNA-templated transcription"/>
    <property type="evidence" value="ECO:0007669"/>
    <property type="project" value="InterPro"/>
</dbReference>
<dbReference type="InterPro" id="IPR000014">
    <property type="entry name" value="PAS"/>
</dbReference>
<dbReference type="SMART" id="SM00387">
    <property type="entry name" value="HATPase_c"/>
    <property type="match status" value="1"/>
</dbReference>
<keyword evidence="9 10" id="KW-0472">Membrane</keyword>
<protein>
    <recommendedName>
        <fullName evidence="4">histidine kinase</fullName>
        <ecNumber evidence="4">2.7.13.3</ecNumber>
    </recommendedName>
</protein>
<evidence type="ECO:0000256" key="2">
    <source>
        <dbReference type="ARBA" id="ARBA00001968"/>
    </source>
</evidence>
<dbReference type="Gene3D" id="1.10.287.130">
    <property type="match status" value="1"/>
</dbReference>
<organism evidence="13 14">
    <name type="scientific">Actinoplanes digitatis</name>
    <dbReference type="NCBI Taxonomy" id="1868"/>
    <lineage>
        <taxon>Bacteria</taxon>
        <taxon>Bacillati</taxon>
        <taxon>Actinomycetota</taxon>
        <taxon>Actinomycetes</taxon>
        <taxon>Micromonosporales</taxon>
        <taxon>Micromonosporaceae</taxon>
        <taxon>Actinoplanes</taxon>
    </lineage>
</organism>
<reference evidence="13 14" key="1">
    <citation type="submission" date="2020-08" db="EMBL/GenBank/DDBJ databases">
        <title>Sequencing the genomes of 1000 actinobacteria strains.</title>
        <authorList>
            <person name="Klenk H.-P."/>
        </authorList>
    </citation>
    <scope>NUCLEOTIDE SEQUENCE [LARGE SCALE GENOMIC DNA]</scope>
    <source>
        <strain evidence="13 14">DSM 43149</strain>
    </source>
</reference>
<dbReference type="FunFam" id="1.10.287.130:FF:000001">
    <property type="entry name" value="Two-component sensor histidine kinase"/>
    <property type="match status" value="1"/>
</dbReference>
<keyword evidence="6" id="KW-0808">Transferase</keyword>
<proteinExistence type="predicted"/>
<dbReference type="NCBIfam" id="TIGR00229">
    <property type="entry name" value="sensory_box"/>
    <property type="match status" value="1"/>
</dbReference>
<dbReference type="PROSITE" id="PS50109">
    <property type="entry name" value="HIS_KIN"/>
    <property type="match status" value="1"/>
</dbReference>
<evidence type="ECO:0000256" key="6">
    <source>
        <dbReference type="ARBA" id="ARBA00022679"/>
    </source>
</evidence>
<dbReference type="SMART" id="SM00091">
    <property type="entry name" value="PAS"/>
    <property type="match status" value="1"/>
</dbReference>
<dbReference type="EMBL" id="JACHNH010000001">
    <property type="protein sequence ID" value="MBB4761487.1"/>
    <property type="molecule type" value="Genomic_DNA"/>
</dbReference>
<dbReference type="Proteomes" id="UP000578112">
    <property type="component" value="Unassembled WGS sequence"/>
</dbReference>
<comment type="cofactor">
    <cofactor evidence="2">
        <name>a divalent metal cation</name>
        <dbReference type="ChEBI" id="CHEBI:60240"/>
    </cofactor>
</comment>
<dbReference type="InterPro" id="IPR050736">
    <property type="entry name" value="Sensor_HK_Regulatory"/>
</dbReference>
<dbReference type="Pfam" id="PF00512">
    <property type="entry name" value="HisKA"/>
    <property type="match status" value="1"/>
</dbReference>
<dbReference type="CDD" id="cd00082">
    <property type="entry name" value="HisKA"/>
    <property type="match status" value="1"/>
</dbReference>
<dbReference type="InterPro" id="IPR036890">
    <property type="entry name" value="HATPase_C_sf"/>
</dbReference>
<dbReference type="CDD" id="cd00075">
    <property type="entry name" value="HATPase"/>
    <property type="match status" value="1"/>
</dbReference>
<feature type="transmembrane region" description="Helical" evidence="10">
    <location>
        <begin position="9"/>
        <end position="31"/>
    </location>
</feature>
<dbReference type="Pfam" id="PF00989">
    <property type="entry name" value="PAS"/>
    <property type="match status" value="1"/>
</dbReference>
<evidence type="ECO:0000256" key="5">
    <source>
        <dbReference type="ARBA" id="ARBA00022553"/>
    </source>
</evidence>
<dbReference type="SUPFAM" id="SSF55874">
    <property type="entry name" value="ATPase domain of HSP90 chaperone/DNA topoisomerase II/histidine kinase"/>
    <property type="match status" value="1"/>
</dbReference>
<dbReference type="InterPro" id="IPR013767">
    <property type="entry name" value="PAS_fold"/>
</dbReference>
<sequence>MRDATRDPIVYRVAAVVTLGAGLIILTAWRLGERTSVLDGPDLPGPWLPIVLTVATCMAELAVVRVRHGNAVEELTMYEAALIIDVLLLPPHQAILAATAGLVAASVLQRRPLVKALFNLGSYSAAVSALILTVYVVGGTPGVIDLPVLLGVGGGALLFTAINLACLAQILGVMTGKSPLKIIVAESRLSAFMAIGTTAAGLTIVEMLLNAPLLLPAAAMPSLALTYAYRTAAHEADQRARSAVLLQLSQALAERADLVRRFLLLAREAFDADLAVVVLDDDVALTVDSATPDTVTTGPVPAHLSSLRHLQKPTFVSTGLPADIRLLLAVPVRTGGASLGVAALAVRNRRGARLTTGDAALFAPLASALAAAMRGAQHLDRLTTETSKLHAIVDQSTEGIVVIDGAGTIQLHNQAFTELIALPAADITGRSLADLLDVGDRPETDLLMPVTPRQPKVPMEITITRHDGQERHLRLAHSAVFDGDDLVRDVVVITDLTREYRAERLKSDFIATVSHELRTPLTPIIGYLDLLRNRGDLMPPAKRAGALDLIADRASHMSRLVEDLLLASRVGDTEFALQVSLGTHDMAAIVRQVTEDLASARIVTDLPDDPIPVQCDPGRTVQVAANLIGNALKYSPENARVEVTLRPDGDRAVLQVVDHGPGIPSDHLEKVFEKFHRVEDPMTMKTGGTGLGLFIAQRLSQAMGGDITLVSTVGAGCTFTFTLPTET</sequence>
<name>A0A7W7HVD9_9ACTN</name>
<keyword evidence="7" id="KW-0418">Kinase</keyword>
<evidence type="ECO:0000256" key="7">
    <source>
        <dbReference type="ARBA" id="ARBA00022777"/>
    </source>
</evidence>
<evidence type="ECO:0000259" key="11">
    <source>
        <dbReference type="PROSITE" id="PS50109"/>
    </source>
</evidence>
<dbReference type="InterPro" id="IPR004358">
    <property type="entry name" value="Sig_transdc_His_kin-like_C"/>
</dbReference>
<dbReference type="GO" id="GO:0005886">
    <property type="term" value="C:plasma membrane"/>
    <property type="evidence" value="ECO:0007669"/>
    <property type="project" value="UniProtKB-SubCell"/>
</dbReference>
<feature type="domain" description="Histidine kinase" evidence="11">
    <location>
        <begin position="512"/>
        <end position="727"/>
    </location>
</feature>
<comment type="subcellular location">
    <subcellularLocation>
        <location evidence="3">Cell membrane</location>
    </subcellularLocation>
</comment>
<dbReference type="InterPro" id="IPR003661">
    <property type="entry name" value="HisK_dim/P_dom"/>
</dbReference>
<keyword evidence="5" id="KW-0597">Phosphoprotein</keyword>
<gene>
    <name evidence="13" type="ORF">BJ971_002043</name>
</gene>
<dbReference type="Pfam" id="PF02518">
    <property type="entry name" value="HATPase_c"/>
    <property type="match status" value="1"/>
</dbReference>
<dbReference type="SUPFAM" id="SSF55785">
    <property type="entry name" value="PYP-like sensor domain (PAS domain)"/>
    <property type="match status" value="1"/>
</dbReference>
<dbReference type="Gene3D" id="3.30.450.20">
    <property type="entry name" value="PAS domain"/>
    <property type="match status" value="1"/>
</dbReference>
<keyword evidence="10" id="KW-1133">Transmembrane helix</keyword>
<dbReference type="Gene3D" id="3.30.565.10">
    <property type="entry name" value="Histidine kinase-like ATPase, C-terminal domain"/>
    <property type="match status" value="1"/>
</dbReference>
<keyword evidence="14" id="KW-1185">Reference proteome</keyword>
<dbReference type="SUPFAM" id="SSF47384">
    <property type="entry name" value="Homodimeric domain of signal transducing histidine kinase"/>
    <property type="match status" value="1"/>
</dbReference>
<evidence type="ECO:0000256" key="3">
    <source>
        <dbReference type="ARBA" id="ARBA00004236"/>
    </source>
</evidence>
<accession>A0A7W7HVD9</accession>
<feature type="domain" description="PAS" evidence="12">
    <location>
        <begin position="385"/>
        <end position="438"/>
    </location>
</feature>
<evidence type="ECO:0000313" key="14">
    <source>
        <dbReference type="Proteomes" id="UP000578112"/>
    </source>
</evidence>
<evidence type="ECO:0000259" key="12">
    <source>
        <dbReference type="PROSITE" id="PS50112"/>
    </source>
</evidence>
<dbReference type="GO" id="GO:0000155">
    <property type="term" value="F:phosphorelay sensor kinase activity"/>
    <property type="evidence" value="ECO:0007669"/>
    <property type="project" value="InterPro"/>
</dbReference>
<dbReference type="GO" id="GO:0005509">
    <property type="term" value="F:calcium ion binding"/>
    <property type="evidence" value="ECO:0007669"/>
    <property type="project" value="UniProtKB-ARBA"/>
</dbReference>
<comment type="caution">
    <text evidence="13">The sequence shown here is derived from an EMBL/GenBank/DDBJ whole genome shotgun (WGS) entry which is preliminary data.</text>
</comment>
<feature type="transmembrane region" description="Helical" evidence="10">
    <location>
        <begin position="46"/>
        <end position="64"/>
    </location>
</feature>
<keyword evidence="8" id="KW-0902">Two-component regulatory system</keyword>
<dbReference type="InterPro" id="IPR003594">
    <property type="entry name" value="HATPase_dom"/>
</dbReference>
<evidence type="ECO:0000313" key="13">
    <source>
        <dbReference type="EMBL" id="MBB4761487.1"/>
    </source>
</evidence>
<evidence type="ECO:0000256" key="4">
    <source>
        <dbReference type="ARBA" id="ARBA00012438"/>
    </source>
</evidence>
<dbReference type="EC" id="2.7.13.3" evidence="4"/>
<dbReference type="RefSeq" id="WP_184991911.1">
    <property type="nucleotide sequence ID" value="NZ_BOMK01000001.1"/>
</dbReference>
<evidence type="ECO:0000256" key="8">
    <source>
        <dbReference type="ARBA" id="ARBA00023012"/>
    </source>
</evidence>
<feature type="transmembrane region" description="Helical" evidence="10">
    <location>
        <begin position="192"/>
        <end position="215"/>
    </location>
</feature>
<dbReference type="PRINTS" id="PR00344">
    <property type="entry name" value="BCTRLSENSOR"/>
</dbReference>
<dbReference type="InterPro" id="IPR035965">
    <property type="entry name" value="PAS-like_dom_sf"/>
</dbReference>
<dbReference type="SMART" id="SM00388">
    <property type="entry name" value="HisKA"/>
    <property type="match status" value="1"/>
</dbReference>
<comment type="catalytic activity">
    <reaction evidence="1">
        <text>ATP + protein L-histidine = ADP + protein N-phospho-L-histidine.</text>
        <dbReference type="EC" id="2.7.13.3"/>
    </reaction>
</comment>